<protein>
    <submittedName>
        <fullName evidence="1">Uncharacterized protein</fullName>
    </submittedName>
</protein>
<organism evidence="1 2">
    <name type="scientific">Tolypocladium ophioglossoides (strain CBS 100239)</name>
    <name type="common">Snaketongue truffleclub</name>
    <name type="synonym">Elaphocordyceps ophioglossoides</name>
    <dbReference type="NCBI Taxonomy" id="1163406"/>
    <lineage>
        <taxon>Eukaryota</taxon>
        <taxon>Fungi</taxon>
        <taxon>Dikarya</taxon>
        <taxon>Ascomycota</taxon>
        <taxon>Pezizomycotina</taxon>
        <taxon>Sordariomycetes</taxon>
        <taxon>Hypocreomycetidae</taxon>
        <taxon>Hypocreales</taxon>
        <taxon>Ophiocordycipitaceae</taxon>
        <taxon>Tolypocladium</taxon>
    </lineage>
</organism>
<name>A0A0L0N5T9_TOLOC</name>
<accession>A0A0L0N5T9</accession>
<reference evidence="1 2" key="1">
    <citation type="journal article" date="2015" name="BMC Genomics">
        <title>The genome of the truffle-parasite Tolypocladium ophioglossoides and the evolution of antifungal peptaibiotics.</title>
        <authorList>
            <person name="Quandt C.A."/>
            <person name="Bushley K.E."/>
            <person name="Spatafora J.W."/>
        </authorList>
    </citation>
    <scope>NUCLEOTIDE SEQUENCE [LARGE SCALE GENOMIC DNA]</scope>
    <source>
        <strain evidence="1 2">CBS 100239</strain>
    </source>
</reference>
<proteinExistence type="predicted"/>
<gene>
    <name evidence="1" type="ORF">TOPH_06145</name>
</gene>
<dbReference type="EMBL" id="LFRF01000020">
    <property type="protein sequence ID" value="KND89185.1"/>
    <property type="molecule type" value="Genomic_DNA"/>
</dbReference>
<dbReference type="OrthoDB" id="4458050at2759"/>
<dbReference type="AlphaFoldDB" id="A0A0L0N5T9"/>
<evidence type="ECO:0000313" key="1">
    <source>
        <dbReference type="EMBL" id="KND89185.1"/>
    </source>
</evidence>
<evidence type="ECO:0000313" key="2">
    <source>
        <dbReference type="Proteomes" id="UP000036947"/>
    </source>
</evidence>
<comment type="caution">
    <text evidence="1">The sequence shown here is derived from an EMBL/GenBank/DDBJ whole genome shotgun (WGS) entry which is preliminary data.</text>
</comment>
<dbReference type="Proteomes" id="UP000036947">
    <property type="component" value="Unassembled WGS sequence"/>
</dbReference>
<sequence length="154" mass="16969">MPQNKTPTSLKTELSRLAKLSIIQIGLPPLLRSAPVLAILAGEVIARATNGRNSIEERILGPDETFLLKEPSRQTPLTTTVRETEGFRQGVGMMCRTCGQGKTRFYSYMHTDGWRKYGSPGCYRVLGGKDNSDAGQWIVLMRTNVAPFPQAASQ</sequence>
<keyword evidence="2" id="KW-1185">Reference proteome</keyword>